<keyword evidence="2" id="KW-1185">Reference proteome</keyword>
<dbReference type="InterPro" id="IPR036249">
    <property type="entry name" value="Thioredoxin-like_sf"/>
</dbReference>
<proteinExistence type="predicted"/>
<organism evidence="1 2">
    <name type="scientific">Yaniella flava</name>
    <dbReference type="NCBI Taxonomy" id="287930"/>
    <lineage>
        <taxon>Bacteria</taxon>
        <taxon>Bacillati</taxon>
        <taxon>Actinomycetota</taxon>
        <taxon>Actinomycetes</taxon>
        <taxon>Micrococcales</taxon>
        <taxon>Micrococcaceae</taxon>
        <taxon>Yaniella</taxon>
    </lineage>
</organism>
<name>A0ABN2UK41_9MICC</name>
<sequence>MDIKLLTKPECHLCAAAKATMDEVTSEYGVDWQEISTTQHPQLAEQFAEEIPVLFIDDRQRDFWVIDASRLRRMIETGLET</sequence>
<accession>A0ABN2UK41</accession>
<dbReference type="SUPFAM" id="SSF52833">
    <property type="entry name" value="Thioredoxin-like"/>
    <property type="match status" value="1"/>
</dbReference>
<dbReference type="Proteomes" id="UP001501461">
    <property type="component" value="Unassembled WGS sequence"/>
</dbReference>
<dbReference type="EMBL" id="BAAAMN010000041">
    <property type="protein sequence ID" value="GAA2039167.1"/>
    <property type="molecule type" value="Genomic_DNA"/>
</dbReference>
<dbReference type="RefSeq" id="WP_343958093.1">
    <property type="nucleotide sequence ID" value="NZ_BAAAMN010000041.1"/>
</dbReference>
<protein>
    <recommendedName>
        <fullName evidence="3">Glutaredoxin</fullName>
    </recommendedName>
</protein>
<comment type="caution">
    <text evidence="1">The sequence shown here is derived from an EMBL/GenBank/DDBJ whole genome shotgun (WGS) entry which is preliminary data.</text>
</comment>
<gene>
    <name evidence="1" type="ORF">GCM10009720_19610</name>
</gene>
<dbReference type="InterPro" id="IPR008554">
    <property type="entry name" value="Glutaredoxin-like"/>
</dbReference>
<dbReference type="Gene3D" id="3.40.30.10">
    <property type="entry name" value="Glutaredoxin"/>
    <property type="match status" value="1"/>
</dbReference>
<evidence type="ECO:0008006" key="3">
    <source>
        <dbReference type="Google" id="ProtNLM"/>
    </source>
</evidence>
<dbReference type="Pfam" id="PF05768">
    <property type="entry name" value="Glrx-like"/>
    <property type="match status" value="1"/>
</dbReference>
<reference evidence="1 2" key="1">
    <citation type="journal article" date="2019" name="Int. J. Syst. Evol. Microbiol.">
        <title>The Global Catalogue of Microorganisms (GCM) 10K type strain sequencing project: providing services to taxonomists for standard genome sequencing and annotation.</title>
        <authorList>
            <consortium name="The Broad Institute Genomics Platform"/>
            <consortium name="The Broad Institute Genome Sequencing Center for Infectious Disease"/>
            <person name="Wu L."/>
            <person name="Ma J."/>
        </authorList>
    </citation>
    <scope>NUCLEOTIDE SEQUENCE [LARGE SCALE GENOMIC DNA]</scope>
    <source>
        <strain evidence="1 2">JCM 13595</strain>
    </source>
</reference>
<evidence type="ECO:0000313" key="2">
    <source>
        <dbReference type="Proteomes" id="UP001501461"/>
    </source>
</evidence>
<evidence type="ECO:0000313" key="1">
    <source>
        <dbReference type="EMBL" id="GAA2039167.1"/>
    </source>
</evidence>